<organism evidence="1 2">
    <name type="scientific">Choristoneura fumiferana</name>
    <name type="common">Spruce budworm moth</name>
    <name type="synonym">Archips fumiferana</name>
    <dbReference type="NCBI Taxonomy" id="7141"/>
    <lineage>
        <taxon>Eukaryota</taxon>
        <taxon>Metazoa</taxon>
        <taxon>Ecdysozoa</taxon>
        <taxon>Arthropoda</taxon>
        <taxon>Hexapoda</taxon>
        <taxon>Insecta</taxon>
        <taxon>Pterygota</taxon>
        <taxon>Neoptera</taxon>
        <taxon>Endopterygota</taxon>
        <taxon>Lepidoptera</taxon>
        <taxon>Glossata</taxon>
        <taxon>Ditrysia</taxon>
        <taxon>Tortricoidea</taxon>
        <taxon>Tortricidae</taxon>
        <taxon>Tortricinae</taxon>
        <taxon>Choristoneura</taxon>
    </lineage>
</organism>
<evidence type="ECO:0000313" key="2">
    <source>
        <dbReference type="Proteomes" id="UP001064048"/>
    </source>
</evidence>
<evidence type="ECO:0000313" key="1">
    <source>
        <dbReference type="EMBL" id="KAI8423723.1"/>
    </source>
</evidence>
<dbReference type="EMBL" id="CM046122">
    <property type="protein sequence ID" value="KAI8423723.1"/>
    <property type="molecule type" value="Genomic_DNA"/>
</dbReference>
<protein>
    <submittedName>
        <fullName evidence="1">Uncharacterized protein</fullName>
    </submittedName>
</protein>
<reference evidence="1 2" key="1">
    <citation type="journal article" date="2022" name="Genome Biol. Evol.">
        <title>The Spruce Budworm Genome: Reconstructing the Evolutionary History of Antifreeze Proteins.</title>
        <authorList>
            <person name="Beliveau C."/>
            <person name="Gagne P."/>
            <person name="Picq S."/>
            <person name="Vernygora O."/>
            <person name="Keeling C.I."/>
            <person name="Pinkney K."/>
            <person name="Doucet D."/>
            <person name="Wen F."/>
            <person name="Johnston J.S."/>
            <person name="Maaroufi H."/>
            <person name="Boyle B."/>
            <person name="Laroche J."/>
            <person name="Dewar K."/>
            <person name="Juretic N."/>
            <person name="Blackburn G."/>
            <person name="Nisole A."/>
            <person name="Brunet B."/>
            <person name="Brandao M."/>
            <person name="Lumley L."/>
            <person name="Duan J."/>
            <person name="Quan G."/>
            <person name="Lucarotti C.J."/>
            <person name="Roe A.D."/>
            <person name="Sperling F.A.H."/>
            <person name="Levesque R.C."/>
            <person name="Cusson M."/>
        </authorList>
    </citation>
    <scope>NUCLEOTIDE SEQUENCE [LARGE SCALE GENOMIC DNA]</scope>
    <source>
        <strain evidence="1">Glfc:IPQL:Cfum</strain>
    </source>
</reference>
<comment type="caution">
    <text evidence="1">The sequence shown here is derived from an EMBL/GenBank/DDBJ whole genome shotgun (WGS) entry which is preliminary data.</text>
</comment>
<dbReference type="Proteomes" id="UP001064048">
    <property type="component" value="Chromosome 22"/>
</dbReference>
<sequence>MVIIDFAKSENLKPTVPSSDLAAAIAGCGCSKIYDPVCASSDKSYYNPCQMECEVGTNSAIYIKHQGNCVPY</sequence>
<name>A0ACC0JHX6_CHOFU</name>
<proteinExistence type="predicted"/>
<keyword evidence="2" id="KW-1185">Reference proteome</keyword>
<gene>
    <name evidence="1" type="ORF">MSG28_012754</name>
</gene>
<accession>A0ACC0JHX6</accession>